<comment type="subcellular location">
    <subcellularLocation>
        <location evidence="7">Cytoplasm</location>
    </subcellularLocation>
</comment>
<organism evidence="8 9">
    <name type="scientific">Holospora obtusa F1</name>
    <dbReference type="NCBI Taxonomy" id="1399147"/>
    <lineage>
        <taxon>Bacteria</taxon>
        <taxon>Pseudomonadati</taxon>
        <taxon>Pseudomonadota</taxon>
        <taxon>Alphaproteobacteria</taxon>
        <taxon>Holosporales</taxon>
        <taxon>Holosporaceae</taxon>
        <taxon>Holospora</taxon>
    </lineage>
</organism>
<protein>
    <recommendedName>
        <fullName evidence="7">Endoribonuclease YbeY</fullName>
        <ecNumber evidence="7">3.1.-.-</ecNumber>
    </recommendedName>
</protein>
<evidence type="ECO:0000256" key="4">
    <source>
        <dbReference type="ARBA" id="ARBA00022759"/>
    </source>
</evidence>
<keyword evidence="9" id="KW-1185">Reference proteome</keyword>
<evidence type="ECO:0000256" key="6">
    <source>
        <dbReference type="ARBA" id="ARBA00022833"/>
    </source>
</evidence>
<proteinExistence type="inferred from homology"/>
<keyword evidence="6 7" id="KW-0862">Zinc</keyword>
<dbReference type="PANTHER" id="PTHR46986">
    <property type="entry name" value="ENDORIBONUCLEASE YBEY, CHLOROPLASTIC"/>
    <property type="match status" value="1"/>
</dbReference>
<dbReference type="AlphaFoldDB" id="W6TFP1"/>
<evidence type="ECO:0000313" key="9">
    <source>
        <dbReference type="Proteomes" id="UP000019112"/>
    </source>
</evidence>
<sequence>MLLIGIVALTGLDLSLRFSFDSQRNFVFEYPFIDRIFVKTVLNATLLNAGHAARFDLFLEVLLIHDKEMEHYTQHYGPEPGPTNVLSFPLLSLDQILNFSMDIPLPLGTVLLGFPYITKEIQKYHFDPQAYIARLLIHGILHLLGYDHVKVKEREVMEALEKNVCTHLGYDWRPL</sequence>
<comment type="function">
    <text evidence="7">Single strand-specific metallo-endoribonuclease involved in late-stage 70S ribosome quality control and in maturation of the 3' terminus of the 16S rRNA.</text>
</comment>
<evidence type="ECO:0000256" key="7">
    <source>
        <dbReference type="HAMAP-Rule" id="MF_00009"/>
    </source>
</evidence>
<evidence type="ECO:0000256" key="5">
    <source>
        <dbReference type="ARBA" id="ARBA00022801"/>
    </source>
</evidence>
<dbReference type="InterPro" id="IPR023091">
    <property type="entry name" value="MetalPrtase_cat_dom_sf_prd"/>
</dbReference>
<keyword evidence="4 7" id="KW-0255">Endonuclease</keyword>
<feature type="binding site" evidence="7">
    <location>
        <position position="142"/>
    </location>
    <ligand>
        <name>Zn(2+)</name>
        <dbReference type="ChEBI" id="CHEBI:29105"/>
        <note>catalytic</note>
    </ligand>
</feature>
<gene>
    <name evidence="7" type="primary">ybeY</name>
    <name evidence="8" type="ORF">P618_201022</name>
</gene>
<keyword evidence="7" id="KW-0698">rRNA processing</keyword>
<dbReference type="GO" id="GO:0006364">
    <property type="term" value="P:rRNA processing"/>
    <property type="evidence" value="ECO:0007669"/>
    <property type="project" value="UniProtKB-UniRule"/>
</dbReference>
<dbReference type="Gene3D" id="3.40.390.30">
    <property type="entry name" value="Metalloproteases ('zincins'), catalytic domain"/>
    <property type="match status" value="1"/>
</dbReference>
<comment type="caution">
    <text evidence="8">The sequence shown here is derived from an EMBL/GenBank/DDBJ whole genome shotgun (WGS) entry which is preliminary data.</text>
</comment>
<dbReference type="Proteomes" id="UP000019112">
    <property type="component" value="Unassembled WGS sequence"/>
</dbReference>
<dbReference type="SUPFAM" id="SSF55486">
    <property type="entry name" value="Metalloproteases ('zincins'), catalytic domain"/>
    <property type="match status" value="1"/>
</dbReference>
<dbReference type="NCBIfam" id="TIGR00043">
    <property type="entry name" value="rRNA maturation RNase YbeY"/>
    <property type="match status" value="1"/>
</dbReference>
<dbReference type="PANTHER" id="PTHR46986:SF1">
    <property type="entry name" value="ENDORIBONUCLEASE YBEY, CHLOROPLASTIC"/>
    <property type="match status" value="1"/>
</dbReference>
<reference evidence="8 9" key="1">
    <citation type="journal article" date="2014" name="FEMS Microbiol. Lett.">
        <title>Draft genome sequences of three Holospora species (Holospora obtusa, Holospora undulata, and Holospora elegans), endonuclear symbiotic bacteria of the ciliate Paramecium caudatum.</title>
        <authorList>
            <person name="Dohra H."/>
            <person name="Tanaka K."/>
            <person name="Suzuki T."/>
            <person name="Fujishima M."/>
            <person name="Suzuki H."/>
        </authorList>
    </citation>
    <scope>NUCLEOTIDE SEQUENCE [LARGE SCALE GENOMIC DNA]</scope>
    <source>
        <strain evidence="8 9">F1</strain>
    </source>
</reference>
<dbReference type="Pfam" id="PF02130">
    <property type="entry name" value="YbeY"/>
    <property type="match status" value="1"/>
</dbReference>
<dbReference type="STRING" id="1399147.P618_201022"/>
<comment type="cofactor">
    <cofactor evidence="7">
        <name>Zn(2+)</name>
        <dbReference type="ChEBI" id="CHEBI:29105"/>
    </cofactor>
    <text evidence="7">Binds 1 zinc ion.</text>
</comment>
<evidence type="ECO:0000256" key="1">
    <source>
        <dbReference type="ARBA" id="ARBA00010875"/>
    </source>
</evidence>
<evidence type="ECO:0000256" key="2">
    <source>
        <dbReference type="ARBA" id="ARBA00022722"/>
    </source>
</evidence>
<keyword evidence="2 7" id="KW-0540">Nuclease</keyword>
<dbReference type="HAMAP" id="MF_00009">
    <property type="entry name" value="Endoribonucl_YbeY"/>
    <property type="match status" value="1"/>
</dbReference>
<keyword evidence="5 7" id="KW-0378">Hydrolase</keyword>
<comment type="similarity">
    <text evidence="1 7">Belongs to the endoribonuclease YbeY family.</text>
</comment>
<name>W6TFP1_HOLOB</name>
<dbReference type="EMBL" id="AWTR02000084">
    <property type="protein sequence ID" value="ETZ06805.1"/>
    <property type="molecule type" value="Genomic_DNA"/>
</dbReference>
<feature type="binding site" evidence="7">
    <location>
        <position position="148"/>
    </location>
    <ligand>
        <name>Zn(2+)</name>
        <dbReference type="ChEBI" id="CHEBI:29105"/>
        <note>catalytic</note>
    </ligand>
</feature>
<accession>W6TFP1</accession>
<keyword evidence="7" id="KW-0963">Cytoplasm</keyword>
<dbReference type="PROSITE" id="PS01306">
    <property type="entry name" value="UPF0054"/>
    <property type="match status" value="1"/>
</dbReference>
<dbReference type="InterPro" id="IPR020549">
    <property type="entry name" value="YbeY_CS"/>
</dbReference>
<dbReference type="EC" id="3.1.-.-" evidence="7"/>
<keyword evidence="3 7" id="KW-0479">Metal-binding</keyword>
<evidence type="ECO:0000256" key="3">
    <source>
        <dbReference type="ARBA" id="ARBA00022723"/>
    </source>
</evidence>
<evidence type="ECO:0000313" key="8">
    <source>
        <dbReference type="EMBL" id="ETZ06805.1"/>
    </source>
</evidence>
<feature type="binding site" evidence="7">
    <location>
        <position position="138"/>
    </location>
    <ligand>
        <name>Zn(2+)</name>
        <dbReference type="ChEBI" id="CHEBI:29105"/>
        <note>catalytic</note>
    </ligand>
</feature>
<dbReference type="eggNOG" id="COG0319">
    <property type="taxonomic scope" value="Bacteria"/>
</dbReference>
<dbReference type="GO" id="GO:0008270">
    <property type="term" value="F:zinc ion binding"/>
    <property type="evidence" value="ECO:0007669"/>
    <property type="project" value="UniProtKB-UniRule"/>
</dbReference>
<dbReference type="GO" id="GO:0005737">
    <property type="term" value="C:cytoplasm"/>
    <property type="evidence" value="ECO:0007669"/>
    <property type="project" value="UniProtKB-SubCell"/>
</dbReference>
<dbReference type="GO" id="GO:0004222">
    <property type="term" value="F:metalloendopeptidase activity"/>
    <property type="evidence" value="ECO:0007669"/>
    <property type="project" value="InterPro"/>
</dbReference>
<keyword evidence="7" id="KW-0690">Ribosome biogenesis</keyword>
<dbReference type="GO" id="GO:0004521">
    <property type="term" value="F:RNA endonuclease activity"/>
    <property type="evidence" value="ECO:0007669"/>
    <property type="project" value="UniProtKB-UniRule"/>
</dbReference>
<dbReference type="InterPro" id="IPR002036">
    <property type="entry name" value="YbeY"/>
</dbReference>